<accession>A0ACB8DPI5</accession>
<comment type="caution">
    <text evidence="1">The sequence shown here is derived from an EMBL/GenBank/DDBJ whole genome shotgun (WGS) entry which is preliminary data.</text>
</comment>
<evidence type="ECO:0000313" key="2">
    <source>
        <dbReference type="Proteomes" id="UP000821865"/>
    </source>
</evidence>
<protein>
    <submittedName>
        <fullName evidence="1">Uncharacterized protein</fullName>
    </submittedName>
</protein>
<proteinExistence type="predicted"/>
<name>A0ACB8DPI5_DERSI</name>
<dbReference type="EMBL" id="CM023479">
    <property type="protein sequence ID" value="KAH7974587.1"/>
    <property type="molecule type" value="Genomic_DNA"/>
</dbReference>
<gene>
    <name evidence="1" type="ORF">HPB49_017191</name>
</gene>
<keyword evidence="2" id="KW-1185">Reference proteome</keyword>
<evidence type="ECO:0000313" key="1">
    <source>
        <dbReference type="EMBL" id="KAH7974587.1"/>
    </source>
</evidence>
<dbReference type="Proteomes" id="UP000821865">
    <property type="component" value="Chromosome 10"/>
</dbReference>
<organism evidence="1 2">
    <name type="scientific">Dermacentor silvarum</name>
    <name type="common">Tick</name>
    <dbReference type="NCBI Taxonomy" id="543639"/>
    <lineage>
        <taxon>Eukaryota</taxon>
        <taxon>Metazoa</taxon>
        <taxon>Ecdysozoa</taxon>
        <taxon>Arthropoda</taxon>
        <taxon>Chelicerata</taxon>
        <taxon>Arachnida</taxon>
        <taxon>Acari</taxon>
        <taxon>Parasitiformes</taxon>
        <taxon>Ixodida</taxon>
        <taxon>Ixodoidea</taxon>
        <taxon>Ixodidae</taxon>
        <taxon>Rhipicephalinae</taxon>
        <taxon>Dermacentor</taxon>
    </lineage>
</organism>
<reference evidence="1" key="1">
    <citation type="submission" date="2020-05" db="EMBL/GenBank/DDBJ databases">
        <title>Large-scale comparative analyses of tick genomes elucidate their genetic diversity and vector capacities.</title>
        <authorList>
            <person name="Jia N."/>
            <person name="Wang J."/>
            <person name="Shi W."/>
            <person name="Du L."/>
            <person name="Sun Y."/>
            <person name="Zhan W."/>
            <person name="Jiang J."/>
            <person name="Wang Q."/>
            <person name="Zhang B."/>
            <person name="Ji P."/>
            <person name="Sakyi L.B."/>
            <person name="Cui X."/>
            <person name="Yuan T."/>
            <person name="Jiang B."/>
            <person name="Yang W."/>
            <person name="Lam T.T.-Y."/>
            <person name="Chang Q."/>
            <person name="Ding S."/>
            <person name="Wang X."/>
            <person name="Zhu J."/>
            <person name="Ruan X."/>
            <person name="Zhao L."/>
            <person name="Wei J."/>
            <person name="Que T."/>
            <person name="Du C."/>
            <person name="Cheng J."/>
            <person name="Dai P."/>
            <person name="Han X."/>
            <person name="Huang E."/>
            <person name="Gao Y."/>
            <person name="Liu J."/>
            <person name="Shao H."/>
            <person name="Ye R."/>
            <person name="Li L."/>
            <person name="Wei W."/>
            <person name="Wang X."/>
            <person name="Wang C."/>
            <person name="Yang T."/>
            <person name="Huo Q."/>
            <person name="Li W."/>
            <person name="Guo W."/>
            <person name="Chen H."/>
            <person name="Zhou L."/>
            <person name="Ni X."/>
            <person name="Tian J."/>
            <person name="Zhou Y."/>
            <person name="Sheng Y."/>
            <person name="Liu T."/>
            <person name="Pan Y."/>
            <person name="Xia L."/>
            <person name="Li J."/>
            <person name="Zhao F."/>
            <person name="Cao W."/>
        </authorList>
    </citation>
    <scope>NUCLEOTIDE SEQUENCE</scope>
    <source>
        <strain evidence="1">Dsil-2018</strain>
    </source>
</reference>
<sequence>MLLSSRRAMKSAVRLASSLADGDAVARLRRRRHLYDRILRVDHAGELGADRIYAGQMCVLGRDPVIRNMWEQEKEHLRAFERLLPLHRARPSALRPLWDSAGFALGFDSESKTVHNSSLSACAMLGRAPVFCARIKAFLLEFAVHSGSCKQQMVSSNSRMCAASALLGHRSAMACTVAVESVITEHYENQIRELLADAGEDHAELLDLLRRCRDDEQAHHDAGLEHGAEGAPLYALLTAAVKAGCRGAIWVAERV</sequence>